<feature type="region of interest" description="Disordered" evidence="12">
    <location>
        <begin position="456"/>
        <end position="498"/>
    </location>
</feature>
<feature type="compositionally biased region" description="Low complexity" evidence="12">
    <location>
        <begin position="667"/>
        <end position="679"/>
    </location>
</feature>
<evidence type="ECO:0000256" key="8">
    <source>
        <dbReference type="ARBA" id="ARBA00023004"/>
    </source>
</evidence>
<evidence type="ECO:0000256" key="9">
    <source>
        <dbReference type="ARBA" id="ARBA00023015"/>
    </source>
</evidence>
<dbReference type="InterPro" id="IPR003347">
    <property type="entry name" value="JmjC_dom"/>
</dbReference>
<keyword evidence="5" id="KW-0156">Chromatin regulator</keyword>
<dbReference type="PANTHER" id="PTHR23123">
    <property type="entry name" value="PHD/F-BOX CONTAINING PROTEIN"/>
    <property type="match status" value="1"/>
</dbReference>
<dbReference type="Pfam" id="PF02373">
    <property type="entry name" value="JmjC"/>
    <property type="match status" value="1"/>
</dbReference>
<protein>
    <submittedName>
        <fullName evidence="14">Lsd1/2 complex PHD finger containing protein Phf2</fullName>
    </submittedName>
</protein>
<dbReference type="Pfam" id="PF17811">
    <property type="entry name" value="JHD"/>
    <property type="match status" value="1"/>
</dbReference>
<evidence type="ECO:0000256" key="7">
    <source>
        <dbReference type="ARBA" id="ARBA00023002"/>
    </source>
</evidence>
<keyword evidence="10" id="KW-0804">Transcription</keyword>
<evidence type="ECO:0000256" key="11">
    <source>
        <dbReference type="ARBA" id="ARBA00023242"/>
    </source>
</evidence>
<proteinExistence type="predicted"/>
<feature type="compositionally biased region" description="Basic and acidic residues" evidence="12">
    <location>
        <begin position="462"/>
        <end position="475"/>
    </location>
</feature>
<evidence type="ECO:0000256" key="10">
    <source>
        <dbReference type="ARBA" id="ARBA00023163"/>
    </source>
</evidence>
<evidence type="ECO:0000256" key="3">
    <source>
        <dbReference type="ARBA" id="ARBA00022771"/>
    </source>
</evidence>
<keyword evidence="11" id="KW-0539">Nucleus</keyword>
<reference evidence="14 15" key="1">
    <citation type="journal article" date="2018" name="J. Allergy Clin. Immunol.">
        <title>High-quality assembly of Dermatophagoides pteronyssinus genome and transcriptome reveals a wide range of novel allergens.</title>
        <authorList>
            <person name="Liu X.Y."/>
            <person name="Yang K.Y."/>
            <person name="Wang M.Q."/>
            <person name="Kwok J.S."/>
            <person name="Zeng X."/>
            <person name="Yang Z."/>
            <person name="Xiao X.J."/>
            <person name="Lau C.P."/>
            <person name="Li Y."/>
            <person name="Huang Z.M."/>
            <person name="Ba J.G."/>
            <person name="Yim A.K."/>
            <person name="Ouyang C.Y."/>
            <person name="Ngai S.M."/>
            <person name="Chan T.F."/>
            <person name="Leung E.L."/>
            <person name="Liu L."/>
            <person name="Liu Z.G."/>
            <person name="Tsui S.K."/>
        </authorList>
    </citation>
    <scope>NUCLEOTIDE SEQUENCE [LARGE SCALE GENOMIC DNA]</scope>
    <source>
        <strain evidence="14">Derp</strain>
    </source>
</reference>
<organism evidence="14 15">
    <name type="scientific">Dermatophagoides pteronyssinus</name>
    <name type="common">European house dust mite</name>
    <dbReference type="NCBI Taxonomy" id="6956"/>
    <lineage>
        <taxon>Eukaryota</taxon>
        <taxon>Metazoa</taxon>
        <taxon>Ecdysozoa</taxon>
        <taxon>Arthropoda</taxon>
        <taxon>Chelicerata</taxon>
        <taxon>Arachnida</taxon>
        <taxon>Acari</taxon>
        <taxon>Acariformes</taxon>
        <taxon>Sarcoptiformes</taxon>
        <taxon>Astigmata</taxon>
        <taxon>Psoroptidia</taxon>
        <taxon>Analgoidea</taxon>
        <taxon>Pyroglyphidae</taxon>
        <taxon>Dermatophagoidinae</taxon>
        <taxon>Dermatophagoides</taxon>
    </lineage>
</organism>
<feature type="domain" description="JmjC" evidence="13">
    <location>
        <begin position="207"/>
        <end position="361"/>
    </location>
</feature>
<name>A0ABQ8IYX5_DERPT</name>
<accession>A0ABQ8IYX5</accession>
<dbReference type="PROSITE" id="PS51184">
    <property type="entry name" value="JMJC"/>
    <property type="match status" value="1"/>
</dbReference>
<dbReference type="InterPro" id="IPR041070">
    <property type="entry name" value="JHD"/>
</dbReference>
<feature type="compositionally biased region" description="Polar residues" evidence="12">
    <location>
        <begin position="696"/>
        <end position="705"/>
    </location>
</feature>
<keyword evidence="4" id="KW-0862">Zinc</keyword>
<keyword evidence="3" id="KW-0863">Zinc-finger</keyword>
<reference evidence="14 15" key="2">
    <citation type="journal article" date="2022" name="Mol. Biol. Evol.">
        <title>Comparative Genomics Reveals Insights into the Divergent Evolution of Astigmatic Mites and Household Pest Adaptations.</title>
        <authorList>
            <person name="Xiong Q."/>
            <person name="Wan A.T."/>
            <person name="Liu X."/>
            <person name="Fung C.S."/>
            <person name="Xiao X."/>
            <person name="Malainual N."/>
            <person name="Hou J."/>
            <person name="Wang L."/>
            <person name="Wang M."/>
            <person name="Yang K.Y."/>
            <person name="Cui Y."/>
            <person name="Leung E.L."/>
            <person name="Nong W."/>
            <person name="Shin S.K."/>
            <person name="Au S.W."/>
            <person name="Jeong K.Y."/>
            <person name="Chew F.T."/>
            <person name="Hui J.H."/>
            <person name="Leung T.F."/>
            <person name="Tungtrongchitr A."/>
            <person name="Zhong N."/>
            <person name="Liu Z."/>
            <person name="Tsui S.K."/>
        </authorList>
    </citation>
    <scope>NUCLEOTIDE SEQUENCE [LARGE SCALE GENOMIC DNA]</scope>
    <source>
        <strain evidence="14">Derp</strain>
    </source>
</reference>
<comment type="subcellular location">
    <subcellularLocation>
        <location evidence="1">Nucleus</location>
    </subcellularLocation>
</comment>
<dbReference type="Proteomes" id="UP000887458">
    <property type="component" value="Unassembled WGS sequence"/>
</dbReference>
<dbReference type="InterPro" id="IPR011011">
    <property type="entry name" value="Znf_FYVE_PHD"/>
</dbReference>
<feature type="compositionally biased region" description="Low complexity" evidence="12">
    <location>
        <begin position="476"/>
        <end position="490"/>
    </location>
</feature>
<feature type="region of interest" description="Disordered" evidence="12">
    <location>
        <begin position="653"/>
        <end position="680"/>
    </location>
</feature>
<comment type="caution">
    <text evidence="14">The sequence shown here is derived from an EMBL/GenBank/DDBJ whole genome shotgun (WGS) entry which is preliminary data.</text>
</comment>
<keyword evidence="15" id="KW-1185">Reference proteome</keyword>
<dbReference type="SUPFAM" id="SSF51197">
    <property type="entry name" value="Clavaminate synthase-like"/>
    <property type="match status" value="1"/>
</dbReference>
<evidence type="ECO:0000313" key="14">
    <source>
        <dbReference type="EMBL" id="KAH9415474.1"/>
    </source>
</evidence>
<sequence>MALCICGQGMSSNNNNKDGVIFGSSSITCNNCQRLIHLECADLLVHQAQETSIFYCQICRPYTGPSTLKTITNHHRHNRNAENADQLPIQTGTPDFINYLKRSTSIPDARSMIDVKRMRGQQLSLKELILSGFDRPIIVESKNGLEMSIDPQFNLSTAHQYYPEDLIVDAIEVTRQIKVKTKLSYLLNQFKLNHDERQDVYAVRVIMSKNIKGEQFIPPRIVQRLSWVDMYWPDVPFKPLLTKYCFLSMRNAYNDFHIDIGAASAWYHIMKGEQTFYMIEPSNENLAHFEKWIKSENLHEIMFYRNAENVFKVKLTEGQTIFIPNGWIYSILTHDDTIAFGGYFLHSLNIAKQLSINDFLKSLEKPGLDFPSYELTNWYAAPNILKLAKENLKNQPPKHLSMGIAALIEKLRFWLQKSKSKRSTNEQQQQQQQLIPRAVNCSKIIRDLNRCLRKKKKINQNDNKDQIKIKSKDTIDQQQQQQQQQSSSTQPSTLTMNPEETKIKDLVDTADTSSNSNLKIKVNMKLAQDVIRRSMDDPYDLNSDQNVGKELLLFPKSKKKKKRQHDDELIKIIESKKREDDDYIYMDLDTPEDHQQNIANDKIWKPGTSTTMNSGISVNRKNLKNSSQQSKMITTTTATMIGNINAADIINSRQQQQATKIEKHGQSSSSSSTTTKSGTIETRGEIHHHHHHHHTQQQSSEKSSIATAMNISSSINNKKYKKGLATPKQRLAKKLKMMSM</sequence>
<gene>
    <name evidence="14" type="primary">PHF2</name>
    <name evidence="14" type="ORF">DERP_010330</name>
</gene>
<evidence type="ECO:0000256" key="2">
    <source>
        <dbReference type="ARBA" id="ARBA00022723"/>
    </source>
</evidence>
<keyword evidence="6" id="KW-0223">Dioxygenase</keyword>
<evidence type="ECO:0000256" key="12">
    <source>
        <dbReference type="SAM" id="MobiDB-lite"/>
    </source>
</evidence>
<keyword evidence="7" id="KW-0560">Oxidoreductase</keyword>
<dbReference type="InterPro" id="IPR001965">
    <property type="entry name" value="Znf_PHD"/>
</dbReference>
<dbReference type="Gene3D" id="2.60.120.650">
    <property type="entry name" value="Cupin"/>
    <property type="match status" value="1"/>
</dbReference>
<dbReference type="SMART" id="SM00249">
    <property type="entry name" value="PHD"/>
    <property type="match status" value="1"/>
</dbReference>
<evidence type="ECO:0000256" key="6">
    <source>
        <dbReference type="ARBA" id="ARBA00022964"/>
    </source>
</evidence>
<feature type="region of interest" description="Disordered" evidence="12">
    <location>
        <begin position="686"/>
        <end position="705"/>
    </location>
</feature>
<evidence type="ECO:0000256" key="5">
    <source>
        <dbReference type="ARBA" id="ARBA00022853"/>
    </source>
</evidence>
<evidence type="ECO:0000259" key="13">
    <source>
        <dbReference type="PROSITE" id="PS51184"/>
    </source>
</evidence>
<dbReference type="Gene3D" id="1.20.58.1360">
    <property type="match status" value="1"/>
</dbReference>
<evidence type="ECO:0000256" key="1">
    <source>
        <dbReference type="ARBA" id="ARBA00004123"/>
    </source>
</evidence>
<keyword evidence="9" id="KW-0805">Transcription regulation</keyword>
<dbReference type="InterPro" id="IPR050690">
    <property type="entry name" value="JHDM1_Histone_Demethylase"/>
</dbReference>
<keyword evidence="8" id="KW-0408">Iron</keyword>
<dbReference type="EMBL" id="NJHN03000096">
    <property type="protein sequence ID" value="KAH9415474.1"/>
    <property type="molecule type" value="Genomic_DNA"/>
</dbReference>
<evidence type="ECO:0000313" key="15">
    <source>
        <dbReference type="Proteomes" id="UP000887458"/>
    </source>
</evidence>
<dbReference type="SMART" id="SM00558">
    <property type="entry name" value="JmjC"/>
    <property type="match status" value="1"/>
</dbReference>
<evidence type="ECO:0000256" key="4">
    <source>
        <dbReference type="ARBA" id="ARBA00022833"/>
    </source>
</evidence>
<feature type="compositionally biased region" description="Basic residues" evidence="12">
    <location>
        <begin position="686"/>
        <end position="695"/>
    </location>
</feature>
<dbReference type="SUPFAM" id="SSF57903">
    <property type="entry name" value="FYVE/PHD zinc finger"/>
    <property type="match status" value="1"/>
</dbReference>
<keyword evidence="2" id="KW-0479">Metal-binding</keyword>